<evidence type="ECO:0000256" key="5">
    <source>
        <dbReference type="ARBA" id="ARBA00023235"/>
    </source>
</evidence>
<evidence type="ECO:0000256" key="9">
    <source>
        <dbReference type="PIRSR" id="PIRSR005096-2"/>
    </source>
</evidence>
<dbReference type="Proteomes" id="UP000654075">
    <property type="component" value="Unassembled WGS sequence"/>
</dbReference>
<dbReference type="PANTHER" id="PTHR10091:SF0">
    <property type="entry name" value="GALACTOSE MUTAROTASE"/>
    <property type="match status" value="1"/>
</dbReference>
<gene>
    <name evidence="11" type="ORF">PGLA1383_LOCUS11367</name>
</gene>
<dbReference type="OrthoDB" id="274691at2759"/>
<organism evidence="11 12">
    <name type="scientific">Polarella glacialis</name>
    <name type="common">Dinoflagellate</name>
    <dbReference type="NCBI Taxonomy" id="89957"/>
    <lineage>
        <taxon>Eukaryota</taxon>
        <taxon>Sar</taxon>
        <taxon>Alveolata</taxon>
        <taxon>Dinophyceae</taxon>
        <taxon>Suessiales</taxon>
        <taxon>Suessiaceae</taxon>
        <taxon>Polarella</taxon>
    </lineage>
</organism>
<dbReference type="NCBIfam" id="NF008277">
    <property type="entry name" value="PRK11055.1"/>
    <property type="match status" value="1"/>
</dbReference>
<dbReference type="Gene3D" id="2.70.98.10">
    <property type="match status" value="1"/>
</dbReference>
<evidence type="ECO:0000256" key="4">
    <source>
        <dbReference type="ARBA" id="ARBA00013185"/>
    </source>
</evidence>
<dbReference type="AlphaFoldDB" id="A0A813E207"/>
<evidence type="ECO:0000256" key="2">
    <source>
        <dbReference type="ARBA" id="ARBA00005028"/>
    </source>
</evidence>
<dbReference type="SUPFAM" id="SSF74650">
    <property type="entry name" value="Galactose mutarotase-like"/>
    <property type="match status" value="1"/>
</dbReference>
<keyword evidence="6 7" id="KW-0119">Carbohydrate metabolism</keyword>
<evidence type="ECO:0000256" key="10">
    <source>
        <dbReference type="PIRSR" id="PIRSR005096-3"/>
    </source>
</evidence>
<feature type="binding site" evidence="10">
    <location>
        <begin position="177"/>
        <end position="179"/>
    </location>
    <ligand>
        <name>beta-D-galactose</name>
        <dbReference type="ChEBI" id="CHEBI:27667"/>
    </ligand>
</feature>
<keyword evidence="12" id="KW-1185">Reference proteome</keyword>
<comment type="similarity">
    <text evidence="3 7">Belongs to the aldose epimerase family.</text>
</comment>
<feature type="active site" description="Proton acceptor" evidence="8">
    <location>
        <position position="311"/>
    </location>
</feature>
<dbReference type="InterPro" id="IPR011013">
    <property type="entry name" value="Gal_mutarotase_sf_dom"/>
</dbReference>
<dbReference type="GO" id="GO:0006006">
    <property type="term" value="P:glucose metabolic process"/>
    <property type="evidence" value="ECO:0007669"/>
    <property type="project" value="TreeGrafter"/>
</dbReference>
<dbReference type="OMA" id="NWATYQF"/>
<keyword evidence="5 7" id="KW-0413">Isomerase</keyword>
<comment type="catalytic activity">
    <reaction evidence="1 7">
        <text>alpha-D-glucose = beta-D-glucose</text>
        <dbReference type="Rhea" id="RHEA:10264"/>
        <dbReference type="ChEBI" id="CHEBI:15903"/>
        <dbReference type="ChEBI" id="CHEBI:17925"/>
        <dbReference type="EC" id="5.1.3.3"/>
    </reaction>
</comment>
<dbReference type="EMBL" id="CAJNNV010005854">
    <property type="protein sequence ID" value="CAE8592735.1"/>
    <property type="molecule type" value="Genomic_DNA"/>
</dbReference>
<dbReference type="InterPro" id="IPR008183">
    <property type="entry name" value="Aldose_1/G6P_1-epimerase"/>
</dbReference>
<dbReference type="PROSITE" id="PS00545">
    <property type="entry name" value="ALDOSE_1_EPIMERASE"/>
    <property type="match status" value="1"/>
</dbReference>
<evidence type="ECO:0000313" key="11">
    <source>
        <dbReference type="EMBL" id="CAE8592735.1"/>
    </source>
</evidence>
<comment type="pathway">
    <text evidence="2 7">Carbohydrate metabolism; hexose metabolism.</text>
</comment>
<dbReference type="GO" id="GO:0004034">
    <property type="term" value="F:aldose 1-epimerase activity"/>
    <property type="evidence" value="ECO:0007669"/>
    <property type="project" value="UniProtKB-EC"/>
</dbReference>
<dbReference type="EC" id="5.1.3.3" evidence="4 7"/>
<dbReference type="InterPro" id="IPR015443">
    <property type="entry name" value="Aldose_1-epimerase"/>
</dbReference>
<dbReference type="GO" id="GO:0030246">
    <property type="term" value="F:carbohydrate binding"/>
    <property type="evidence" value="ECO:0007669"/>
    <property type="project" value="InterPro"/>
</dbReference>
<dbReference type="GO" id="GO:0033499">
    <property type="term" value="P:galactose catabolic process via UDP-galactose, Leloir pathway"/>
    <property type="evidence" value="ECO:0007669"/>
    <property type="project" value="TreeGrafter"/>
</dbReference>
<evidence type="ECO:0000256" key="3">
    <source>
        <dbReference type="ARBA" id="ARBA00006206"/>
    </source>
</evidence>
<feature type="binding site" evidence="10">
    <location>
        <begin position="80"/>
        <end position="81"/>
    </location>
    <ligand>
        <name>beta-D-galactose</name>
        <dbReference type="ChEBI" id="CHEBI:27667"/>
    </ligand>
</feature>
<proteinExistence type="inferred from homology"/>
<evidence type="ECO:0000256" key="8">
    <source>
        <dbReference type="PIRSR" id="PIRSR005096-1"/>
    </source>
</evidence>
<feature type="active site" description="Proton donor" evidence="8">
    <location>
        <position position="177"/>
    </location>
</feature>
<evidence type="ECO:0000256" key="7">
    <source>
        <dbReference type="PIRNR" id="PIRNR005096"/>
    </source>
</evidence>
<sequence>MAAVSQVGSTASGQPISQYTLSHGSNLTVRIMDFGATILSVHVPDAKGAMGELTLGYDDAAEYVAGRTPYFGTVAGRVANRISKGSFSVDGKSYAVAVNNGPNSLHGGLVGFDKCLWTCEAHSATSLTLLLHSADGDEGYPGNLDVKVTYSLPTPTELRIEYSATTDAPTPINLTNHSYWNLRDGGETDVLDHEIELAADFYVPVDETSIPTGEIRAVSGAMDLRTRGRIGRAITEADNGMGYDHTWVMRGGLSSQDGLRAVSRVYDPVSGRWMVVRSDQPGVQFYTGNYLTGASGRTGGKYSRNHGFCLETQKFPDAINVTHFQDIVLRPGQSYRHVTVHEFGAAAAAPEAAESEESGAGGRSCGPFSSCFNV</sequence>
<feature type="binding site" evidence="9">
    <location>
        <position position="244"/>
    </location>
    <ligand>
        <name>beta-D-galactose</name>
        <dbReference type="ChEBI" id="CHEBI:27667"/>
    </ligand>
</feature>
<evidence type="ECO:0000256" key="6">
    <source>
        <dbReference type="ARBA" id="ARBA00023277"/>
    </source>
</evidence>
<comment type="caution">
    <text evidence="11">The sequence shown here is derived from an EMBL/GenBank/DDBJ whole genome shotgun (WGS) entry which is preliminary data.</text>
</comment>
<dbReference type="Pfam" id="PF01263">
    <property type="entry name" value="Aldose_epim"/>
    <property type="match status" value="1"/>
</dbReference>
<dbReference type="PIRSF" id="PIRSF005096">
    <property type="entry name" value="GALM"/>
    <property type="match status" value="1"/>
</dbReference>
<reference evidence="11" key="1">
    <citation type="submission" date="2021-02" db="EMBL/GenBank/DDBJ databases">
        <authorList>
            <person name="Dougan E. K."/>
            <person name="Rhodes N."/>
            <person name="Thang M."/>
            <person name="Chan C."/>
        </authorList>
    </citation>
    <scope>NUCLEOTIDE SEQUENCE</scope>
</reference>
<evidence type="ECO:0000256" key="1">
    <source>
        <dbReference type="ARBA" id="ARBA00001614"/>
    </source>
</evidence>
<dbReference type="UniPathway" id="UPA00242"/>
<dbReference type="CDD" id="cd09019">
    <property type="entry name" value="galactose_mutarotase_like"/>
    <property type="match status" value="1"/>
</dbReference>
<evidence type="ECO:0000313" key="12">
    <source>
        <dbReference type="Proteomes" id="UP000654075"/>
    </source>
</evidence>
<dbReference type="PANTHER" id="PTHR10091">
    <property type="entry name" value="ALDOSE-1-EPIMERASE"/>
    <property type="match status" value="1"/>
</dbReference>
<dbReference type="InterPro" id="IPR014718">
    <property type="entry name" value="GH-type_carb-bd"/>
</dbReference>
<dbReference type="InterPro" id="IPR018052">
    <property type="entry name" value="Ald1_epimerase_CS"/>
</dbReference>
<protein>
    <recommendedName>
        <fullName evidence="4 7">Aldose 1-epimerase</fullName>
        <ecNumber evidence="4 7">5.1.3.3</ecNumber>
    </recommendedName>
</protein>
<accession>A0A813E207</accession>
<name>A0A813E207_POLGL</name>
<dbReference type="InterPro" id="IPR047215">
    <property type="entry name" value="Galactose_mutarotase-like"/>
</dbReference>